<dbReference type="OrthoDB" id="6363818at2759"/>
<dbReference type="InterPro" id="IPR032675">
    <property type="entry name" value="LRR_dom_sf"/>
</dbReference>
<feature type="chain" id="PRO_5035607542" description="LRRCT domain-containing protein" evidence="5">
    <location>
        <begin position="17"/>
        <end position="786"/>
    </location>
</feature>
<dbReference type="SMART" id="SM00369">
    <property type="entry name" value="LRR_TYP"/>
    <property type="match status" value="11"/>
</dbReference>
<evidence type="ECO:0000313" key="8">
    <source>
        <dbReference type="EMBL" id="CAF1520146.1"/>
    </source>
</evidence>
<keyword evidence="4" id="KW-0812">Transmembrane</keyword>
<feature type="transmembrane region" description="Helical" evidence="4">
    <location>
        <begin position="659"/>
        <end position="683"/>
    </location>
</feature>
<keyword evidence="4" id="KW-1133">Transmembrane helix</keyword>
<name>A0A815USG2_9BILA</name>
<gene>
    <name evidence="10" type="ORF">BYL167_LOCUS4785</name>
    <name evidence="8" type="ORF">CJN711_LOCUS28342</name>
    <name evidence="11" type="ORF">GIL414_LOCUS5837</name>
    <name evidence="7" type="ORF">KQP761_LOCUS3461</name>
    <name evidence="9" type="ORF">MBJ925_LOCUS24043</name>
</gene>
<dbReference type="Pfam" id="PF13855">
    <property type="entry name" value="LRR_8"/>
    <property type="match status" value="3"/>
</dbReference>
<dbReference type="InterPro" id="IPR003591">
    <property type="entry name" value="Leu-rich_rpt_typical-subtyp"/>
</dbReference>
<dbReference type="Proteomes" id="UP000663834">
    <property type="component" value="Unassembled WGS sequence"/>
</dbReference>
<evidence type="ECO:0000256" key="3">
    <source>
        <dbReference type="ARBA" id="ARBA00022737"/>
    </source>
</evidence>
<comment type="caution">
    <text evidence="8">The sequence shown here is derived from an EMBL/GenBank/DDBJ whole genome shotgun (WGS) entry which is preliminary data.</text>
</comment>
<protein>
    <recommendedName>
        <fullName evidence="6">LRRCT domain-containing protein</fullName>
    </recommendedName>
</protein>
<evidence type="ECO:0000256" key="4">
    <source>
        <dbReference type="SAM" id="Phobius"/>
    </source>
</evidence>
<evidence type="ECO:0000256" key="2">
    <source>
        <dbReference type="ARBA" id="ARBA00022729"/>
    </source>
</evidence>
<reference evidence="8" key="1">
    <citation type="submission" date="2021-02" db="EMBL/GenBank/DDBJ databases">
        <authorList>
            <person name="Nowell W R."/>
        </authorList>
    </citation>
    <scope>NUCLEOTIDE SEQUENCE</scope>
</reference>
<dbReference type="EMBL" id="CAJNOW010000389">
    <property type="protein sequence ID" value="CAF1274527.1"/>
    <property type="molecule type" value="Genomic_DNA"/>
</dbReference>
<evidence type="ECO:0000313" key="11">
    <source>
        <dbReference type="EMBL" id="CAF3886840.1"/>
    </source>
</evidence>
<dbReference type="SMART" id="SM00082">
    <property type="entry name" value="LRRCT"/>
    <property type="match status" value="1"/>
</dbReference>
<keyword evidence="2 5" id="KW-0732">Signal</keyword>
<proteinExistence type="predicted"/>
<dbReference type="AlphaFoldDB" id="A0A815USG2"/>
<dbReference type="InterPro" id="IPR000483">
    <property type="entry name" value="Cys-rich_flank_reg_C"/>
</dbReference>
<dbReference type="EMBL" id="CAJNRE010012457">
    <property type="protein sequence ID" value="CAF2110384.1"/>
    <property type="molecule type" value="Genomic_DNA"/>
</dbReference>
<dbReference type="EMBL" id="CAJNOV010013411">
    <property type="protein sequence ID" value="CAF1520146.1"/>
    <property type="molecule type" value="Genomic_DNA"/>
</dbReference>
<organism evidence="8 12">
    <name type="scientific">Rotaria magnacalcarata</name>
    <dbReference type="NCBI Taxonomy" id="392030"/>
    <lineage>
        <taxon>Eukaryota</taxon>
        <taxon>Metazoa</taxon>
        <taxon>Spiralia</taxon>
        <taxon>Gnathifera</taxon>
        <taxon>Rotifera</taxon>
        <taxon>Eurotatoria</taxon>
        <taxon>Bdelloidea</taxon>
        <taxon>Philodinida</taxon>
        <taxon>Philodinidae</taxon>
        <taxon>Rotaria</taxon>
    </lineage>
</organism>
<dbReference type="PANTHER" id="PTHR24369:SF213">
    <property type="entry name" value="INSULIN LIKE GROWTH FACTOR BINDING PROTEIN ACID LABILE SUBUNIT"/>
    <property type="match status" value="1"/>
</dbReference>
<feature type="signal peptide" evidence="5">
    <location>
        <begin position="1"/>
        <end position="16"/>
    </location>
</feature>
<sequence length="786" mass="90087">MPFQILFIFLLTPTLALNLLDLCQSGIRDDGSSYVHCARKSLSEIPDFSSHRLFNLAFDELILSDNAITHIHANAFQSLRIKRLIMSGNRLKSIDKNAFRELENYLEQLTLEFDSSIVDTIPEAIKTNLANIRSLTLTGLNLRILSINTFEQMKKLEILSLKSCNLQAIENNAFQSIEKQLRHLYLDHNQFDNRISLVINRLITLETLSLSHNRINQYETNVNNKNLRYLDLSYNGLMKLTITNMTNLQILNVQNNLLTSENINGLIPNQLKELILDFNSIRIFNKNLITPNNSLETLSLQSNDFLLNNSNAFQHLYKLKRLNLARNNIKTIPKGLFKFTRSLEHLNMDRNPLLPLSTDTFSGIESSLRNISFQSCSLTSNSLPAFARLINLERLKLQSNLLTEIKPNNLFSLMSQLIAIDLQRNQLTEIPSEYPLTLREFELGNNRLTALPFNNETFNKLSQLITLDLSSNPLQCDCHIKPLYHWLLTHYQSELVPYVQWICAQPKELSSRQIGSLEEHEFQCEHISIVTTSTVTTTNVPEVTTEYEMISSFNAWLKDSETAILEWSYISYPLKLMVYENGYKLPILYLNSSENYFLLEKLKSSTNYSLCLQIHEQSLCRNLITPTKQEIKFEQKVLSLSSSSSSKPIEKSLLNDMQYLITGVACGIVFVLLILLLVVIFIIKQRDKFLHNSSKTIATDSYYQTTGSDTTQIGGLCSIEERSINGSTNQQSASTITPIFYYCRSPLQSNCCQEQQPYHFYHEIPFTASLNHLNPPKCLCRPPIII</sequence>
<dbReference type="PROSITE" id="PS51450">
    <property type="entry name" value="LRR"/>
    <property type="match status" value="2"/>
</dbReference>
<dbReference type="InterPro" id="IPR001611">
    <property type="entry name" value="Leu-rich_rpt"/>
</dbReference>
<dbReference type="InterPro" id="IPR050541">
    <property type="entry name" value="LRR_TM_domain-containing"/>
</dbReference>
<dbReference type="Proteomes" id="UP000681967">
    <property type="component" value="Unassembled WGS sequence"/>
</dbReference>
<evidence type="ECO:0000256" key="1">
    <source>
        <dbReference type="ARBA" id="ARBA00022614"/>
    </source>
</evidence>
<dbReference type="GO" id="GO:0005886">
    <property type="term" value="C:plasma membrane"/>
    <property type="evidence" value="ECO:0007669"/>
    <property type="project" value="TreeGrafter"/>
</dbReference>
<dbReference type="PANTHER" id="PTHR24369">
    <property type="entry name" value="ANTIGEN BSP, PUTATIVE-RELATED"/>
    <property type="match status" value="1"/>
</dbReference>
<dbReference type="EMBL" id="CAJOBH010001043">
    <property type="protein sequence ID" value="CAF3832466.1"/>
    <property type="molecule type" value="Genomic_DNA"/>
</dbReference>
<evidence type="ECO:0000256" key="5">
    <source>
        <dbReference type="SAM" id="SignalP"/>
    </source>
</evidence>
<evidence type="ECO:0000313" key="9">
    <source>
        <dbReference type="EMBL" id="CAF2110384.1"/>
    </source>
</evidence>
<keyword evidence="4" id="KW-0472">Membrane</keyword>
<evidence type="ECO:0000313" key="10">
    <source>
        <dbReference type="EMBL" id="CAF3832466.1"/>
    </source>
</evidence>
<dbReference type="Proteomes" id="UP000681720">
    <property type="component" value="Unassembled WGS sequence"/>
</dbReference>
<dbReference type="SUPFAM" id="SSF52058">
    <property type="entry name" value="L domain-like"/>
    <property type="match status" value="2"/>
</dbReference>
<evidence type="ECO:0000259" key="6">
    <source>
        <dbReference type="SMART" id="SM00082"/>
    </source>
</evidence>
<dbReference type="Gene3D" id="3.80.10.10">
    <property type="entry name" value="Ribonuclease Inhibitor"/>
    <property type="match status" value="4"/>
</dbReference>
<evidence type="ECO:0000313" key="12">
    <source>
        <dbReference type="Proteomes" id="UP000663855"/>
    </source>
</evidence>
<dbReference type="Proteomes" id="UP000663855">
    <property type="component" value="Unassembled WGS sequence"/>
</dbReference>
<accession>A0A815USG2</accession>
<feature type="domain" description="LRRCT" evidence="6">
    <location>
        <begin position="472"/>
        <end position="525"/>
    </location>
</feature>
<dbReference type="EMBL" id="CAJOBJ010001590">
    <property type="protein sequence ID" value="CAF3886840.1"/>
    <property type="molecule type" value="Genomic_DNA"/>
</dbReference>
<evidence type="ECO:0000313" key="7">
    <source>
        <dbReference type="EMBL" id="CAF1274527.1"/>
    </source>
</evidence>
<dbReference type="Proteomes" id="UP000663824">
    <property type="component" value="Unassembled WGS sequence"/>
</dbReference>
<keyword evidence="1" id="KW-0433">Leucine-rich repeat</keyword>
<keyword evidence="3" id="KW-0677">Repeat</keyword>